<reference evidence="1 2" key="1">
    <citation type="submission" date="2022-11" db="EMBL/GenBank/DDBJ databases">
        <title>Genome sequencing of Acetobacter type strain.</title>
        <authorList>
            <person name="Heo J."/>
            <person name="Lee D."/>
            <person name="Han B.-H."/>
            <person name="Hong S.-B."/>
            <person name="Kwon S.-W."/>
        </authorList>
    </citation>
    <scope>NUCLEOTIDE SEQUENCE [LARGE SCALE GENOMIC DNA]</scope>
    <source>
        <strain evidence="1 2">KACC 21253</strain>
    </source>
</reference>
<evidence type="ECO:0000313" key="2">
    <source>
        <dbReference type="Proteomes" id="UP001301152"/>
    </source>
</evidence>
<sequence length="246" mass="27342">MKSAQEVFQTASSVRGNGQTALPFMRHSRFERSDFVAAPSNAAARIWVLDPEARWQWPEGRLVLWGDEGTGKTHLLSVWSGRHGAPVIDGTSLCNADVAALSHEKLSALALDNADCVSQERDLLHLINMSRERRISLLMTARTPPARWSVALPDLVSRLRATTSVPIGPAEEALLRRLFLRLLAERQIVVGQSVTDWLLRRLPRNAGVIRDMTERLDNLALESGGKVTRKLAQEVLEQINGHSDTF</sequence>
<name>A0ABT3QF07_9PROT</name>
<dbReference type="Gene3D" id="3.40.50.300">
    <property type="entry name" value="P-loop containing nucleotide triphosphate hydrolases"/>
    <property type="match status" value="1"/>
</dbReference>
<evidence type="ECO:0000313" key="1">
    <source>
        <dbReference type="EMBL" id="MCX2563874.1"/>
    </source>
</evidence>
<comment type="caution">
    <text evidence="1">The sequence shown here is derived from an EMBL/GenBank/DDBJ whole genome shotgun (WGS) entry which is preliminary data.</text>
</comment>
<organism evidence="1 2">
    <name type="scientific">Acetobacter thailandicus</name>
    <dbReference type="NCBI Taxonomy" id="1502842"/>
    <lineage>
        <taxon>Bacteria</taxon>
        <taxon>Pseudomonadati</taxon>
        <taxon>Pseudomonadota</taxon>
        <taxon>Alphaproteobacteria</taxon>
        <taxon>Acetobacterales</taxon>
        <taxon>Acetobacteraceae</taxon>
        <taxon>Acetobacter</taxon>
    </lineage>
</organism>
<dbReference type="PANTHER" id="PTHR30050">
    <property type="entry name" value="CHROMOSOMAL REPLICATION INITIATOR PROTEIN DNAA"/>
    <property type="match status" value="1"/>
</dbReference>
<dbReference type="Proteomes" id="UP001301152">
    <property type="component" value="Unassembled WGS sequence"/>
</dbReference>
<protein>
    <submittedName>
        <fullName evidence="1">Chromosomal replication initiator DnaA</fullName>
    </submittedName>
</protein>
<accession>A0ABT3QF07</accession>
<dbReference type="Gene3D" id="1.10.8.60">
    <property type="match status" value="1"/>
</dbReference>
<dbReference type="InterPro" id="IPR027417">
    <property type="entry name" value="P-loop_NTPase"/>
</dbReference>
<dbReference type="SUPFAM" id="SSF52540">
    <property type="entry name" value="P-loop containing nucleoside triphosphate hydrolases"/>
    <property type="match status" value="1"/>
</dbReference>
<dbReference type="PANTHER" id="PTHR30050:SF5">
    <property type="entry name" value="DNAA REGULATORY INACTIVATOR HDA"/>
    <property type="match status" value="1"/>
</dbReference>
<proteinExistence type="predicted"/>
<dbReference type="RefSeq" id="WP_173559707.1">
    <property type="nucleotide sequence ID" value="NZ_JAPIUZ010000003.1"/>
</dbReference>
<dbReference type="EMBL" id="JAPIUZ010000003">
    <property type="protein sequence ID" value="MCX2563874.1"/>
    <property type="molecule type" value="Genomic_DNA"/>
</dbReference>
<gene>
    <name evidence="1" type="ORF">OQ497_07890</name>
</gene>
<keyword evidence="2" id="KW-1185">Reference proteome</keyword>